<proteinExistence type="inferred from homology"/>
<keyword evidence="6" id="KW-0808">Transferase</keyword>
<evidence type="ECO:0000259" key="15">
    <source>
        <dbReference type="SMART" id="SM01205"/>
    </source>
</evidence>
<evidence type="ECO:0000256" key="10">
    <source>
        <dbReference type="ARBA" id="ARBA00023136"/>
    </source>
</evidence>
<feature type="transmembrane region" description="Helical" evidence="14">
    <location>
        <begin position="1843"/>
        <end position="1863"/>
    </location>
</feature>
<dbReference type="Pfam" id="PF14288">
    <property type="entry name" value="FKS1_dom1"/>
    <property type="match status" value="1"/>
</dbReference>
<keyword evidence="9 14" id="KW-1133">Transmembrane helix</keyword>
<comment type="similarity">
    <text evidence="2">Belongs to the glycosyltransferase 48 family.</text>
</comment>
<evidence type="ECO:0000313" key="17">
    <source>
        <dbReference type="Proteomes" id="UP001454036"/>
    </source>
</evidence>
<feature type="transmembrane region" description="Helical" evidence="14">
    <location>
        <begin position="601"/>
        <end position="622"/>
    </location>
</feature>
<feature type="transmembrane region" description="Helical" evidence="14">
    <location>
        <begin position="666"/>
        <end position="685"/>
    </location>
</feature>
<evidence type="ECO:0000256" key="14">
    <source>
        <dbReference type="SAM" id="Phobius"/>
    </source>
</evidence>
<evidence type="ECO:0000256" key="11">
    <source>
        <dbReference type="ARBA" id="ARBA00023316"/>
    </source>
</evidence>
<evidence type="ECO:0000256" key="8">
    <source>
        <dbReference type="ARBA" id="ARBA00022960"/>
    </source>
</evidence>
<evidence type="ECO:0000313" key="16">
    <source>
        <dbReference type="EMBL" id="GAA0140251.1"/>
    </source>
</evidence>
<dbReference type="InterPro" id="IPR058851">
    <property type="entry name" value="CALS1_helical"/>
</dbReference>
<keyword evidence="17" id="KW-1185">Reference proteome</keyword>
<dbReference type="GO" id="GO:0008360">
    <property type="term" value="P:regulation of cell shape"/>
    <property type="evidence" value="ECO:0007669"/>
    <property type="project" value="UniProtKB-KW"/>
</dbReference>
<gene>
    <name evidence="16" type="ORF">LIER_01634</name>
</gene>
<dbReference type="GO" id="GO:0005886">
    <property type="term" value="C:plasma membrane"/>
    <property type="evidence" value="ECO:0007669"/>
    <property type="project" value="UniProtKB-SubCell"/>
</dbReference>
<feature type="transmembrane region" description="Helical" evidence="14">
    <location>
        <begin position="1739"/>
        <end position="1759"/>
    </location>
</feature>
<evidence type="ECO:0000256" key="12">
    <source>
        <dbReference type="ARBA" id="ARBA00032165"/>
    </source>
</evidence>
<feature type="domain" description="1,3-beta-glucan synthase component FKS1-like" evidence="15">
    <location>
        <begin position="352"/>
        <end position="465"/>
    </location>
</feature>
<dbReference type="GO" id="GO:0006075">
    <property type="term" value="P:(1-&gt;3)-beta-D-glucan biosynthetic process"/>
    <property type="evidence" value="ECO:0007669"/>
    <property type="project" value="InterPro"/>
</dbReference>
<evidence type="ECO:0000256" key="13">
    <source>
        <dbReference type="ARBA" id="ARBA00047777"/>
    </source>
</evidence>
<accession>A0AAV3NMC0</accession>
<reference evidence="16 17" key="1">
    <citation type="submission" date="2024-01" db="EMBL/GenBank/DDBJ databases">
        <title>The complete chloroplast genome sequence of Lithospermum erythrorhizon: insights into the phylogenetic relationship among Boraginaceae species and the maternal lineages of purple gromwells.</title>
        <authorList>
            <person name="Okada T."/>
            <person name="Watanabe K."/>
        </authorList>
    </citation>
    <scope>NUCLEOTIDE SEQUENCE [LARGE SCALE GENOMIC DNA]</scope>
</reference>
<dbReference type="GO" id="GO:0003843">
    <property type="term" value="F:1,3-beta-D-glucan synthase activity"/>
    <property type="evidence" value="ECO:0007669"/>
    <property type="project" value="UniProtKB-EC"/>
</dbReference>
<keyword evidence="4" id="KW-1003">Cell membrane</keyword>
<feature type="transmembrane region" description="Helical" evidence="14">
    <location>
        <begin position="567"/>
        <end position="586"/>
    </location>
</feature>
<comment type="catalytic activity">
    <reaction evidence="13">
        <text>[(1-&gt;3)-beta-D-glucosyl](n) + UDP-alpha-D-glucose = [(1-&gt;3)-beta-D-glucosyl](n+1) + UDP + H(+)</text>
        <dbReference type="Rhea" id="RHEA:21476"/>
        <dbReference type="Rhea" id="RHEA-COMP:11146"/>
        <dbReference type="Rhea" id="RHEA-COMP:14303"/>
        <dbReference type="ChEBI" id="CHEBI:15378"/>
        <dbReference type="ChEBI" id="CHEBI:37671"/>
        <dbReference type="ChEBI" id="CHEBI:58223"/>
        <dbReference type="ChEBI" id="CHEBI:58885"/>
        <dbReference type="EC" id="2.4.1.34"/>
    </reaction>
</comment>
<evidence type="ECO:0000256" key="2">
    <source>
        <dbReference type="ARBA" id="ARBA00009040"/>
    </source>
</evidence>
<feature type="transmembrane region" description="Helical" evidence="14">
    <location>
        <begin position="1515"/>
        <end position="1540"/>
    </location>
</feature>
<evidence type="ECO:0000256" key="3">
    <source>
        <dbReference type="ARBA" id="ARBA00012589"/>
    </source>
</evidence>
<evidence type="ECO:0000256" key="1">
    <source>
        <dbReference type="ARBA" id="ARBA00004651"/>
    </source>
</evidence>
<dbReference type="PANTHER" id="PTHR12741">
    <property type="entry name" value="LYST-INTERACTING PROTEIN LIP5 DOPAMINE RESPONSIVE PROTEIN DRG-1"/>
    <property type="match status" value="1"/>
</dbReference>
<evidence type="ECO:0000256" key="6">
    <source>
        <dbReference type="ARBA" id="ARBA00022679"/>
    </source>
</evidence>
<feature type="transmembrane region" description="Helical" evidence="14">
    <location>
        <begin position="1710"/>
        <end position="1727"/>
    </location>
</feature>
<dbReference type="Pfam" id="PF02364">
    <property type="entry name" value="Glucan_synthase"/>
    <property type="match status" value="1"/>
</dbReference>
<organism evidence="16 17">
    <name type="scientific">Lithospermum erythrorhizon</name>
    <name type="common">Purple gromwell</name>
    <name type="synonym">Lithospermum officinale var. erythrorhizon</name>
    <dbReference type="NCBI Taxonomy" id="34254"/>
    <lineage>
        <taxon>Eukaryota</taxon>
        <taxon>Viridiplantae</taxon>
        <taxon>Streptophyta</taxon>
        <taxon>Embryophyta</taxon>
        <taxon>Tracheophyta</taxon>
        <taxon>Spermatophyta</taxon>
        <taxon>Magnoliopsida</taxon>
        <taxon>eudicotyledons</taxon>
        <taxon>Gunneridae</taxon>
        <taxon>Pentapetalae</taxon>
        <taxon>asterids</taxon>
        <taxon>lamiids</taxon>
        <taxon>Boraginales</taxon>
        <taxon>Boraginaceae</taxon>
        <taxon>Boraginoideae</taxon>
        <taxon>Lithospermeae</taxon>
        <taxon>Lithospermum</taxon>
    </lineage>
</organism>
<keyword evidence="5" id="KW-0328">Glycosyltransferase</keyword>
<comment type="caution">
    <text evidence="16">The sequence shown here is derived from an EMBL/GenBank/DDBJ whole genome shotgun (WGS) entry which is preliminary data.</text>
</comment>
<dbReference type="SMART" id="SM01205">
    <property type="entry name" value="FKS1_dom1"/>
    <property type="match status" value="1"/>
</dbReference>
<comment type="subcellular location">
    <subcellularLocation>
        <location evidence="1">Cell membrane</location>
        <topology evidence="1">Multi-pass membrane protein</topology>
    </subcellularLocation>
</comment>
<dbReference type="Proteomes" id="UP001454036">
    <property type="component" value="Unassembled WGS sequence"/>
</dbReference>
<keyword evidence="7 14" id="KW-0812">Transmembrane</keyword>
<dbReference type="EMBL" id="BAABME010000162">
    <property type="protein sequence ID" value="GAA0140251.1"/>
    <property type="molecule type" value="Genomic_DNA"/>
</dbReference>
<evidence type="ECO:0000256" key="7">
    <source>
        <dbReference type="ARBA" id="ARBA00022692"/>
    </source>
</evidence>
<feature type="transmembrane region" description="Helical" evidence="14">
    <location>
        <begin position="1634"/>
        <end position="1657"/>
    </location>
</feature>
<name>A0AAV3NMC0_LITER</name>
<feature type="transmembrane region" description="Helical" evidence="14">
    <location>
        <begin position="1803"/>
        <end position="1823"/>
    </location>
</feature>
<feature type="transmembrane region" description="Helical" evidence="14">
    <location>
        <begin position="1546"/>
        <end position="1567"/>
    </location>
</feature>
<evidence type="ECO:0000256" key="5">
    <source>
        <dbReference type="ARBA" id="ARBA00022676"/>
    </source>
</evidence>
<evidence type="ECO:0000256" key="9">
    <source>
        <dbReference type="ARBA" id="ARBA00022989"/>
    </source>
</evidence>
<keyword evidence="8" id="KW-0133">Cell shape</keyword>
<keyword evidence="11" id="KW-0961">Cell wall biogenesis/degradation</keyword>
<protein>
    <recommendedName>
        <fullName evidence="12">1,3-beta-glucan synthase</fullName>
        <ecNumber evidence="3">2.4.1.34</ecNumber>
    </recommendedName>
    <alternativeName>
        <fullName evidence="12">1,3-beta-glucan synthase</fullName>
    </alternativeName>
</protein>
<dbReference type="Pfam" id="PF25968">
    <property type="entry name" value="CALS1"/>
    <property type="match status" value="1"/>
</dbReference>
<dbReference type="EC" id="2.4.1.34" evidence="3"/>
<evidence type="ECO:0000256" key="4">
    <source>
        <dbReference type="ARBA" id="ARBA00022475"/>
    </source>
</evidence>
<dbReference type="PANTHER" id="PTHR12741:SF67">
    <property type="entry name" value="CALLOSE SYNTHASE 10"/>
    <property type="match status" value="1"/>
</dbReference>
<feature type="transmembrane region" description="Helical" evidence="14">
    <location>
        <begin position="1469"/>
        <end position="1494"/>
    </location>
</feature>
<feature type="transmembrane region" description="Helical" evidence="14">
    <location>
        <begin position="1771"/>
        <end position="1791"/>
    </location>
</feature>
<dbReference type="GO" id="GO:0071555">
    <property type="term" value="P:cell wall organization"/>
    <property type="evidence" value="ECO:0007669"/>
    <property type="project" value="UniProtKB-KW"/>
</dbReference>
<sequence length="1898" mass="217731">MSKSTFKNWERLVQATLRRGHVAVGGHGRSSSGIAGTVPVSLKRETNIDAILEAADHLQIQNPTVARILCEQAYTMAQNLDPLSDGKGVLQFKTGLMTVIKQKLLVRGGKQIDRSRDVELLWEFYQQYKARYRVDDIQKEEQKWRESGNFSTSHGDLGHRYSEMRNAISILRALVEVMEVLSDAAVTNEVHSLASEVHSLIKAELRRIKKSDAVLSGQFLPFNIVPLDTPSLTNATGLFPEVKAAISSIGYVADLPRLPTSFDTGLRDPDIFDMLEFVFGFQKDNIRNQRENVVLTIANAESQLGIPIEPEPKVSDGAVNNVFLKVLDNYIKWCKYLRLRAAFDSVESISKERKIILVSLYFCTWGEAANVRFLPECICYIFHHMAGELCLMLNHGEVTPSKGCTGEDGSISFLEQVICPIYNTISAEAANNLNGKAAHSEWRNYDDFNEFFWSSSCFALSWPLKKDSSFLMKPRPNKKTGKSIFVEHRTFLHLFRSFHRMWIFLVVMFQALSIVAFNDGRLTFKTFKQVLSVGPTYVCMNFIKSCLDVLLMLGAFRTSRNFAILRIVIRLSLSCLSSIVVTYLYVRVLKDQNKTTGSVPFQLYMLTVGTYAFFRLVLALLLKFPFFRQLSDKCDQSVFQFIKWIYQERHYVGIGLYEKPADYIRYVFFWLVVLICKFAFAYYLLIEPLADSTKLIVKLRGLQYSWHSFLSQGNNNLWSVVSLWAPVVSIYLMDIHIWYTILSALVGGVSGARARLGEIRTIPLLRKRFETFPEAFFKNLVSSETKRLHFDKIFPEVSQDYKKLYAVIFSPMWNEIVKSLREEDYISNREMDLLHMPSNNGSLRFVQWPLFLISNKILLAIDYARESKDAQADLWSRILKDKYMTYAIQESYYCIEMILKCLVDGEARLRIDRIFREINSSILEGSLILTLSLEKLPSVLSRFTALTGLLIQGENAGNAMHDFYEIVIHEFLATDLREQHEMSSNSNHSRHLFSKINPVNHEILELVKRMHLLLTVKESAANVPKNLEARRRLEFFTNSLFMDMPQAKPVCEMIPFSVFTPYFKETVLFSLSELRKENEDGISVLFYLKTVFKDEWKNFKERTKRQEDGEAKIDENSEYALELRFWASYRGQTLARTVRGMMYYRRAIMLQSSLERFLENDLSKIKLRLTQDYEPSLQQRAQADIKFTYVVSCQIYGKQKEEKTVQAADIGLLLQRNEALRVAFIHEEEIKTAEGKVSKEYFSKLVKADEHGKDQEIYSVKLPGNPKLGEGKPENQNHAIIFTRGEAIQTIDMNQDNYLEEAMKMRNLLEEFRGNHGLRHPTILGVREHVFTGSVSSLAAFMSHQEGSFVTLGQRVLAKPLKVRMHYGHPDVFDRIFHITRGGISKASRVINISEDIFAGFNSTLRQGNITHHEYIQVGKGRDVGLNQIAIFEGKVAGGNGEQVLSRDVYRIGQHFDFFRMLSFYFTTVGYYVCTMVTVLTVYIFLYGRVYLALSGLDEGLSRGAKISDNKALDTVLNAQFLVQIGVFTAVPMIVCFILESGLLKGLFSFSVMQLQLCSVFFAFSLLTRTHYFGRTILHGGAKYQETGRGFVIRHINFCENYRTYARSHFVKGLEVALLLIIYMAYGYREGDNTIYILVMISSWFPVISWLFAPFIFNPSGFEWQKTVDDFEEFIHWLLYKGGVGVLGKKSWEMWWEEEQMHIRTLRGRILETILSLRFFIFQYGIVYKLHLTGDDRRLLVYGFSWIALLVVSMIFKLFTLSPKRSATLPLSIRLLQGVAGLVLAPTLIVLVRFTELTVSDLFASVLAFVPTGWGILSLAIAWRPYIRHLGLWDFVKEFARAYEAGMGMIIFVPVAICSWFPFVSTFQSRMLFNQAFSRGLEISLILAGNKANAQIVV</sequence>
<dbReference type="InterPro" id="IPR026899">
    <property type="entry name" value="FKS1-like_dom1"/>
</dbReference>
<feature type="transmembrane region" description="Helical" evidence="14">
    <location>
        <begin position="501"/>
        <end position="518"/>
    </location>
</feature>
<keyword evidence="10 14" id="KW-0472">Membrane</keyword>
<dbReference type="InterPro" id="IPR003440">
    <property type="entry name" value="Glyco_trans_48_dom"/>
</dbReference>
<dbReference type="GO" id="GO:0000148">
    <property type="term" value="C:1,3-beta-D-glucan synthase complex"/>
    <property type="evidence" value="ECO:0007669"/>
    <property type="project" value="InterPro"/>
</dbReference>